<dbReference type="EMBL" id="SWBM01000001">
    <property type="protein sequence ID" value="TKC19604.1"/>
    <property type="molecule type" value="Genomic_DNA"/>
</dbReference>
<comment type="caution">
    <text evidence="2">The sequence shown here is derived from an EMBL/GenBank/DDBJ whole genome shotgun (WGS) entry which is preliminary data.</text>
</comment>
<feature type="domain" description="Sucrose phosphatase-like" evidence="1">
    <location>
        <begin position="14"/>
        <end position="232"/>
    </location>
</feature>
<dbReference type="InterPro" id="IPR006380">
    <property type="entry name" value="SPP-like_dom"/>
</dbReference>
<accession>A0A4U1DAV2</accession>
<dbReference type="InterPro" id="IPR023214">
    <property type="entry name" value="HAD_sf"/>
</dbReference>
<evidence type="ECO:0000313" key="3">
    <source>
        <dbReference type="Proteomes" id="UP000307756"/>
    </source>
</evidence>
<evidence type="ECO:0000259" key="1">
    <source>
        <dbReference type="Pfam" id="PF05116"/>
    </source>
</evidence>
<protein>
    <recommendedName>
        <fullName evidence="1">Sucrose phosphatase-like domain-containing protein</fullName>
    </recommendedName>
</protein>
<keyword evidence="3" id="KW-1185">Reference proteome</keyword>
<dbReference type="Pfam" id="PF05116">
    <property type="entry name" value="S6PP"/>
    <property type="match status" value="1"/>
</dbReference>
<name>A0A4U1DAV2_9BACI</name>
<dbReference type="InterPro" id="IPR024197">
    <property type="entry name" value="TPP-like"/>
</dbReference>
<dbReference type="GO" id="GO:0003824">
    <property type="term" value="F:catalytic activity"/>
    <property type="evidence" value="ECO:0007669"/>
    <property type="project" value="UniProtKB-ARBA"/>
</dbReference>
<dbReference type="AlphaFoldDB" id="A0A4U1DAV2"/>
<dbReference type="Gene3D" id="3.40.50.1000">
    <property type="entry name" value="HAD superfamily/HAD-like"/>
    <property type="match status" value="1"/>
</dbReference>
<dbReference type="SUPFAM" id="SSF56784">
    <property type="entry name" value="HAD-like"/>
    <property type="match status" value="1"/>
</dbReference>
<proteinExistence type="predicted"/>
<dbReference type="InterPro" id="IPR036412">
    <property type="entry name" value="HAD-like_sf"/>
</dbReference>
<organism evidence="2 3">
    <name type="scientific">Robertmurraya kyonggiensis</name>
    <dbReference type="NCBI Taxonomy" id="1037680"/>
    <lineage>
        <taxon>Bacteria</taxon>
        <taxon>Bacillati</taxon>
        <taxon>Bacillota</taxon>
        <taxon>Bacilli</taxon>
        <taxon>Bacillales</taxon>
        <taxon>Bacillaceae</taxon>
        <taxon>Robertmurraya</taxon>
    </lineage>
</organism>
<reference evidence="2 3" key="1">
    <citation type="journal article" date="2011" name="J. Microbiol.">
        <title>Bacillus kyonggiensis sp. nov., isolated from soil of a lettuce field.</title>
        <authorList>
            <person name="Dong K."/>
            <person name="Lee S."/>
        </authorList>
    </citation>
    <scope>NUCLEOTIDE SEQUENCE [LARGE SCALE GENOMIC DNA]</scope>
    <source>
        <strain evidence="2 3">NB22</strain>
    </source>
</reference>
<sequence>MLRIDQKCEVKIMIFVSDLDRTLIYSKRALAEHPVEEEIELVSVEKDLEKDLSFMTNKSLEYLRELSSKLLFVPVTTRSIHQFQRVSFHDGISHKYAVTSNGANIFCHGQLLTEWNKCVTKEMKESSVPLVEVITLLKERFNLKDNLRIMDDLFIYYFCEERVTRLFLEELTVFLTEIGWRVSYQGRKLYVVPATVSKGKAVKFIQEREDGEPLIGAGDSLLDDEFLRFCDSSFILGHGELAALHPRPEDYHVIQQLGIKGGEELLKTILDMVDGN</sequence>
<evidence type="ECO:0000313" key="2">
    <source>
        <dbReference type="EMBL" id="TKC19604.1"/>
    </source>
</evidence>
<gene>
    <name evidence="2" type="ORF">FA727_08715</name>
</gene>
<dbReference type="Proteomes" id="UP000307756">
    <property type="component" value="Unassembled WGS sequence"/>
</dbReference>
<dbReference type="PIRSF" id="PIRSF030802">
    <property type="entry name" value="UCP030802"/>
    <property type="match status" value="1"/>
</dbReference>